<protein>
    <recommendedName>
        <fullName evidence="2">DUF6299 domain-containing protein</fullName>
    </recommendedName>
</protein>
<feature type="signal peptide" evidence="1">
    <location>
        <begin position="1"/>
        <end position="32"/>
    </location>
</feature>
<organism evidence="3 4">
    <name type="scientific">Streptomyces pseudovenezuelae</name>
    <dbReference type="NCBI Taxonomy" id="67350"/>
    <lineage>
        <taxon>Bacteria</taxon>
        <taxon>Bacillati</taxon>
        <taxon>Actinomycetota</taxon>
        <taxon>Actinomycetes</taxon>
        <taxon>Kitasatosporales</taxon>
        <taxon>Streptomycetaceae</taxon>
        <taxon>Streptomyces</taxon>
        <taxon>Streptomyces aurantiacus group</taxon>
    </lineage>
</organism>
<gene>
    <name evidence="3" type="ORF">M2283_006084</name>
</gene>
<evidence type="ECO:0000313" key="3">
    <source>
        <dbReference type="EMBL" id="MDH6218750.1"/>
    </source>
</evidence>
<name>A0ABT6LQZ4_9ACTN</name>
<dbReference type="Pfam" id="PF19816">
    <property type="entry name" value="DUF6299"/>
    <property type="match status" value="1"/>
</dbReference>
<dbReference type="EMBL" id="JARXVH010000010">
    <property type="protein sequence ID" value="MDH6218750.1"/>
    <property type="molecule type" value="Genomic_DNA"/>
</dbReference>
<comment type="caution">
    <text evidence="3">The sequence shown here is derived from an EMBL/GenBank/DDBJ whole genome shotgun (WGS) entry which is preliminary data.</text>
</comment>
<accession>A0ABT6LQZ4</accession>
<keyword evidence="1" id="KW-0732">Signal</keyword>
<feature type="domain" description="DUF6299" evidence="2">
    <location>
        <begin position="34"/>
        <end position="146"/>
    </location>
</feature>
<sequence>MSLRPALRPAVRTAACAALFLLAAAPAAPASADPFETVTVDPTGYIAPDGTVTLSGTYRCLGSAGPVFVSSSVAQNSPNVRHGIGGTRAVCDGMEHRWENTGTTSADKLEPGTANVEATLMELNAQGGLPLPRFHAAQREDVTLTES</sequence>
<evidence type="ECO:0000256" key="1">
    <source>
        <dbReference type="SAM" id="SignalP"/>
    </source>
</evidence>
<proteinExistence type="predicted"/>
<dbReference type="RefSeq" id="WP_280879601.1">
    <property type="nucleotide sequence ID" value="NZ_JARXVH010000010.1"/>
</dbReference>
<keyword evidence="4" id="KW-1185">Reference proteome</keyword>
<dbReference type="InterPro" id="IPR046266">
    <property type="entry name" value="DUF6299"/>
</dbReference>
<evidence type="ECO:0000313" key="4">
    <source>
        <dbReference type="Proteomes" id="UP001160499"/>
    </source>
</evidence>
<evidence type="ECO:0000259" key="2">
    <source>
        <dbReference type="Pfam" id="PF19816"/>
    </source>
</evidence>
<dbReference type="Proteomes" id="UP001160499">
    <property type="component" value="Unassembled WGS sequence"/>
</dbReference>
<reference evidence="3 4" key="1">
    <citation type="submission" date="2023-04" db="EMBL/GenBank/DDBJ databases">
        <title>Forest soil microbial communities from Buena Vista Peninsula, Colon Province, Panama.</title>
        <authorList>
            <person name="Bouskill N."/>
        </authorList>
    </citation>
    <scope>NUCLEOTIDE SEQUENCE [LARGE SCALE GENOMIC DNA]</scope>
    <source>
        <strain evidence="3 4">GGS1</strain>
    </source>
</reference>
<feature type="chain" id="PRO_5046902280" description="DUF6299 domain-containing protein" evidence="1">
    <location>
        <begin position="33"/>
        <end position="147"/>
    </location>
</feature>